<evidence type="ECO:0000313" key="3">
    <source>
        <dbReference type="Proteomes" id="UP000031938"/>
    </source>
</evidence>
<proteinExistence type="inferred from homology"/>
<dbReference type="GO" id="GO:0005525">
    <property type="term" value="F:GTP binding"/>
    <property type="evidence" value="ECO:0007669"/>
    <property type="project" value="InterPro"/>
</dbReference>
<dbReference type="Gene3D" id="3.40.50.300">
    <property type="entry name" value="P-loop containing nucleotide triphosphate hydrolases"/>
    <property type="match status" value="1"/>
</dbReference>
<dbReference type="GO" id="GO:0005737">
    <property type="term" value="C:cytoplasm"/>
    <property type="evidence" value="ECO:0007669"/>
    <property type="project" value="TreeGrafter"/>
</dbReference>
<comment type="caution">
    <text evidence="2">The sequence shown here is derived from an EMBL/GenBank/DDBJ whole genome shotgun (WGS) entry which is preliminary data.</text>
</comment>
<dbReference type="InterPro" id="IPR005129">
    <property type="entry name" value="GTPase_ArgK"/>
</dbReference>
<dbReference type="Pfam" id="PF03308">
    <property type="entry name" value="MeaB"/>
    <property type="match status" value="1"/>
</dbReference>
<dbReference type="Proteomes" id="UP000031938">
    <property type="component" value="Unassembled WGS sequence"/>
</dbReference>
<dbReference type="InterPro" id="IPR027417">
    <property type="entry name" value="P-loop_NTPase"/>
</dbReference>
<dbReference type="NCBIfam" id="TIGR00750">
    <property type="entry name" value="lao"/>
    <property type="match status" value="1"/>
</dbReference>
<dbReference type="PANTHER" id="PTHR23408:SF3">
    <property type="entry name" value="METHYLMALONIC ACIDURIA TYPE A PROTEIN, MITOCHONDRIAL"/>
    <property type="match status" value="1"/>
</dbReference>
<dbReference type="PATRIC" id="fig|889306.3.peg.3292"/>
<name>A0A0C2VJZ1_9BACL</name>
<dbReference type="Gene3D" id="1.10.287.130">
    <property type="match status" value="1"/>
</dbReference>
<evidence type="ECO:0000256" key="1">
    <source>
        <dbReference type="ARBA" id="ARBA00009625"/>
    </source>
</evidence>
<dbReference type="STRING" id="889306.KP78_32770"/>
<dbReference type="CDD" id="cd03114">
    <property type="entry name" value="MMAA-like"/>
    <property type="match status" value="1"/>
</dbReference>
<evidence type="ECO:0000313" key="2">
    <source>
        <dbReference type="EMBL" id="KIL44313.1"/>
    </source>
</evidence>
<dbReference type="PANTHER" id="PTHR23408">
    <property type="entry name" value="METHYLMALONYL-COA MUTASE"/>
    <property type="match status" value="1"/>
</dbReference>
<dbReference type="Gene3D" id="1.20.5.170">
    <property type="match status" value="1"/>
</dbReference>
<dbReference type="GO" id="GO:0003924">
    <property type="term" value="F:GTPase activity"/>
    <property type="evidence" value="ECO:0007669"/>
    <property type="project" value="InterPro"/>
</dbReference>
<dbReference type="AlphaFoldDB" id="A0A0C2VJZ1"/>
<organism evidence="2 3">
    <name type="scientific">Jeotgalibacillus soli</name>
    <dbReference type="NCBI Taxonomy" id="889306"/>
    <lineage>
        <taxon>Bacteria</taxon>
        <taxon>Bacillati</taxon>
        <taxon>Bacillota</taxon>
        <taxon>Bacilli</taxon>
        <taxon>Bacillales</taxon>
        <taxon>Caryophanaceae</taxon>
        <taxon>Jeotgalibacillus</taxon>
    </lineage>
</organism>
<accession>A0A0C2VJZ1</accession>
<protein>
    <submittedName>
        <fullName evidence="2">Transporter</fullName>
    </submittedName>
</protein>
<keyword evidence="3" id="KW-1185">Reference proteome</keyword>
<comment type="similarity">
    <text evidence="1">Belongs to the SIMIBI class G3E GTPase family. ArgK/MeaB subfamily.</text>
</comment>
<dbReference type="SUPFAM" id="SSF52540">
    <property type="entry name" value="P-loop containing nucleoside triphosphate hydrolases"/>
    <property type="match status" value="1"/>
</dbReference>
<dbReference type="EMBL" id="JXRP01000019">
    <property type="protein sequence ID" value="KIL44313.1"/>
    <property type="molecule type" value="Genomic_DNA"/>
</dbReference>
<dbReference type="NCBIfam" id="NF006958">
    <property type="entry name" value="PRK09435.1"/>
    <property type="match status" value="1"/>
</dbReference>
<dbReference type="RefSeq" id="WP_052474862.1">
    <property type="nucleotide sequence ID" value="NZ_JXRP01000019.1"/>
</dbReference>
<sequence>MNEENQPPSTAKFAKKKVFRKKESREISIDHMVQGIKKGDRMALSRGITLVESQAKRHRDLANNLVHELLPNAGNSLRIGVTGVPGAGKSTWIESFGKKLVDLGNRVAILAIDPSSTLSGGSILGDKTRMEQLSHHPNVFIRPSATAGTLGGVHRMTRETIVLCEAAGFDRIIVETVGVGQSEVVVRGMVDFFMLLALTGGGDELQGMKKGIMELVDAVIVNKADGNNKEHAIRGAAEYKQLLHYVHPATPGWETKAFACSAIEGFGMDDVYQMTQQFYDETLENGVLKERRAGQSLDWMKQMIHNRLLDDFLQENNRSKKLKDLQLQVKSGDITPAQAVEMLFLKE</sequence>
<reference evidence="2 3" key="1">
    <citation type="submission" date="2015-01" db="EMBL/GenBank/DDBJ databases">
        <title>Genome sequencing of Jeotgalibacillus soli.</title>
        <authorList>
            <person name="Goh K.M."/>
            <person name="Chan K.-G."/>
            <person name="Yaakop A.S."/>
            <person name="Ee R."/>
            <person name="Gan H.M."/>
            <person name="Chan C.S."/>
        </authorList>
    </citation>
    <scope>NUCLEOTIDE SEQUENCE [LARGE SCALE GENOMIC DNA]</scope>
    <source>
        <strain evidence="2 3">P9</strain>
    </source>
</reference>
<gene>
    <name evidence="2" type="ORF">KP78_32770</name>
</gene>